<dbReference type="Gene3D" id="1.10.167.10">
    <property type="entry name" value="Regulator of G-protein Signalling 4, domain 2"/>
    <property type="match status" value="1"/>
</dbReference>
<accession>T1EJS7</accession>
<reference evidence="2 4" key="2">
    <citation type="journal article" date="2013" name="Nature">
        <title>Insights into bilaterian evolution from three spiralian genomes.</title>
        <authorList>
            <person name="Simakov O."/>
            <person name="Marletaz F."/>
            <person name="Cho S.J."/>
            <person name="Edsinger-Gonzales E."/>
            <person name="Havlak P."/>
            <person name="Hellsten U."/>
            <person name="Kuo D.H."/>
            <person name="Larsson T."/>
            <person name="Lv J."/>
            <person name="Arendt D."/>
            <person name="Savage R."/>
            <person name="Osoegawa K."/>
            <person name="de Jong P."/>
            <person name="Grimwood J."/>
            <person name="Chapman J.A."/>
            <person name="Shapiro H."/>
            <person name="Aerts A."/>
            <person name="Otillar R.P."/>
            <person name="Terry A.Y."/>
            <person name="Boore J.L."/>
            <person name="Grigoriev I.V."/>
            <person name="Lindberg D.R."/>
            <person name="Seaver E.C."/>
            <person name="Weisblat D.A."/>
            <person name="Putnam N.H."/>
            <person name="Rokhsar D.S."/>
        </authorList>
    </citation>
    <scope>NUCLEOTIDE SEQUENCE</scope>
</reference>
<dbReference type="eggNOG" id="KOG3589">
    <property type="taxonomic scope" value="Eukaryota"/>
</dbReference>
<sequence length="124" mass="14971">DELEGWRSSFERIMRSHTGRQVFRGYLKSEYSEENMLFWLAIEDYRKVKDCRTREEKARIIYEDYISILSPKEVSLDSRVREVINAQMVNPTKEIFDDAQLQIFTLMQRDSYPRFLNSQLFKSL</sequence>
<proteinExistence type="predicted"/>
<dbReference type="InterPro" id="IPR044926">
    <property type="entry name" value="RGS_subdomain_2"/>
</dbReference>
<dbReference type="AlphaFoldDB" id="T1EJS7"/>
<evidence type="ECO:0000259" key="1">
    <source>
        <dbReference type="PROSITE" id="PS50132"/>
    </source>
</evidence>
<dbReference type="STRING" id="6412.T1EJS7"/>
<name>T1EJS7_HELRO</name>
<reference evidence="4" key="1">
    <citation type="submission" date="2012-12" db="EMBL/GenBank/DDBJ databases">
        <authorList>
            <person name="Hellsten U."/>
            <person name="Grimwood J."/>
            <person name="Chapman J.A."/>
            <person name="Shapiro H."/>
            <person name="Aerts A."/>
            <person name="Otillar R.P."/>
            <person name="Terry A.Y."/>
            <person name="Boore J.L."/>
            <person name="Simakov O."/>
            <person name="Marletaz F."/>
            <person name="Cho S.-J."/>
            <person name="Edsinger-Gonzales E."/>
            <person name="Havlak P."/>
            <person name="Kuo D.-H."/>
            <person name="Larsson T."/>
            <person name="Lv J."/>
            <person name="Arendt D."/>
            <person name="Savage R."/>
            <person name="Osoegawa K."/>
            <person name="de Jong P."/>
            <person name="Lindberg D.R."/>
            <person name="Seaver E.C."/>
            <person name="Weisblat D.A."/>
            <person name="Putnam N.H."/>
            <person name="Grigoriev I.V."/>
            <person name="Rokhsar D.S."/>
        </authorList>
    </citation>
    <scope>NUCLEOTIDE SEQUENCE</scope>
</reference>
<evidence type="ECO:0000313" key="3">
    <source>
        <dbReference type="EnsemblMetazoa" id="HelroP146503"/>
    </source>
</evidence>
<dbReference type="EMBL" id="AMQM01007299">
    <property type="status" value="NOT_ANNOTATED_CDS"/>
    <property type="molecule type" value="Genomic_DNA"/>
</dbReference>
<dbReference type="FunFam" id="1.10.167.10:FF:000001">
    <property type="entry name" value="Putative regulator of g-protein signaling 12"/>
    <property type="match status" value="1"/>
</dbReference>
<evidence type="ECO:0000313" key="4">
    <source>
        <dbReference type="Proteomes" id="UP000015101"/>
    </source>
</evidence>
<dbReference type="KEGG" id="hro:HELRODRAFT_146503"/>
<feature type="domain" description="RGS" evidence="1">
    <location>
        <begin position="9"/>
        <end position="124"/>
    </location>
</feature>
<evidence type="ECO:0000313" key="2">
    <source>
        <dbReference type="EMBL" id="ESN93791.1"/>
    </source>
</evidence>
<gene>
    <name evidence="3" type="primary">20196827</name>
    <name evidence="2" type="ORF">HELRODRAFT_146503</name>
</gene>
<organism evidence="3 4">
    <name type="scientific">Helobdella robusta</name>
    <name type="common">Californian leech</name>
    <dbReference type="NCBI Taxonomy" id="6412"/>
    <lineage>
        <taxon>Eukaryota</taxon>
        <taxon>Metazoa</taxon>
        <taxon>Spiralia</taxon>
        <taxon>Lophotrochozoa</taxon>
        <taxon>Annelida</taxon>
        <taxon>Clitellata</taxon>
        <taxon>Hirudinea</taxon>
        <taxon>Rhynchobdellida</taxon>
        <taxon>Glossiphoniidae</taxon>
        <taxon>Helobdella</taxon>
    </lineage>
</organism>
<dbReference type="OMA" id="LICDCDF"/>
<dbReference type="PRINTS" id="PR01301">
    <property type="entry name" value="RGSPROTEIN"/>
</dbReference>
<dbReference type="InterPro" id="IPR016137">
    <property type="entry name" value="RGS"/>
</dbReference>
<dbReference type="GeneID" id="20196827"/>
<dbReference type="EnsemblMetazoa" id="HelroT146503">
    <property type="protein sequence ID" value="HelroP146503"/>
    <property type="gene ID" value="HelroG146503"/>
</dbReference>
<dbReference type="RefSeq" id="XP_009028200.1">
    <property type="nucleotide sequence ID" value="XM_009029952.1"/>
</dbReference>
<dbReference type="PANTHER" id="PTHR10845">
    <property type="entry name" value="REGULATOR OF G PROTEIN SIGNALING"/>
    <property type="match status" value="1"/>
</dbReference>
<dbReference type="PROSITE" id="PS50132">
    <property type="entry name" value="RGS"/>
    <property type="match status" value="1"/>
</dbReference>
<dbReference type="OrthoDB" id="10266999at2759"/>
<dbReference type="PANTHER" id="PTHR10845:SF192">
    <property type="entry name" value="DOUBLE HIT, ISOFORM B"/>
    <property type="match status" value="1"/>
</dbReference>
<reference evidence="3" key="3">
    <citation type="submission" date="2015-06" db="UniProtKB">
        <authorList>
            <consortium name="EnsemblMetazoa"/>
        </authorList>
    </citation>
    <scope>IDENTIFICATION</scope>
</reference>
<dbReference type="Proteomes" id="UP000015101">
    <property type="component" value="Unassembled WGS sequence"/>
</dbReference>
<dbReference type="CTD" id="20196827"/>
<dbReference type="EMBL" id="KB097594">
    <property type="protein sequence ID" value="ESN93791.1"/>
    <property type="molecule type" value="Genomic_DNA"/>
</dbReference>
<keyword evidence="4" id="KW-1185">Reference proteome</keyword>
<protein>
    <recommendedName>
        <fullName evidence="1">RGS domain-containing protein</fullName>
    </recommendedName>
</protein>
<dbReference type="SMART" id="SM00315">
    <property type="entry name" value="RGS"/>
    <property type="match status" value="1"/>
</dbReference>
<dbReference type="SUPFAM" id="SSF48097">
    <property type="entry name" value="Regulator of G-protein signaling, RGS"/>
    <property type="match status" value="1"/>
</dbReference>
<dbReference type="HOGENOM" id="CLU_059863_1_2_1"/>
<dbReference type="Pfam" id="PF00615">
    <property type="entry name" value="RGS"/>
    <property type="match status" value="1"/>
</dbReference>
<dbReference type="InterPro" id="IPR036305">
    <property type="entry name" value="RGS_sf"/>
</dbReference>
<dbReference type="InParanoid" id="T1EJS7"/>